<keyword evidence="5" id="KW-1185">Reference proteome</keyword>
<dbReference type="AlphaFoldDB" id="A0A167MH60"/>
<dbReference type="PANTHER" id="PTHR16861">
    <property type="entry name" value="GLYCOPROTEIN 38"/>
    <property type="match status" value="1"/>
</dbReference>
<feature type="region of interest" description="Disordered" evidence="1">
    <location>
        <begin position="276"/>
        <end position="382"/>
    </location>
</feature>
<evidence type="ECO:0000256" key="3">
    <source>
        <dbReference type="SAM" id="SignalP"/>
    </source>
</evidence>
<proteinExistence type="predicted"/>
<keyword evidence="2" id="KW-1133">Transmembrane helix</keyword>
<feature type="region of interest" description="Disordered" evidence="1">
    <location>
        <begin position="156"/>
        <end position="188"/>
    </location>
</feature>
<evidence type="ECO:0000256" key="1">
    <source>
        <dbReference type="SAM" id="MobiDB-lite"/>
    </source>
</evidence>
<accession>A0A167MH60</accession>
<feature type="signal peptide" evidence="3">
    <location>
        <begin position="1"/>
        <end position="23"/>
    </location>
</feature>
<evidence type="ECO:0008006" key="6">
    <source>
        <dbReference type="Google" id="ProtNLM"/>
    </source>
</evidence>
<evidence type="ECO:0000313" key="4">
    <source>
        <dbReference type="EMBL" id="KZO96704.1"/>
    </source>
</evidence>
<feature type="region of interest" description="Disordered" evidence="1">
    <location>
        <begin position="209"/>
        <end position="228"/>
    </location>
</feature>
<dbReference type="OrthoDB" id="2576311at2759"/>
<reference evidence="4 5" key="1">
    <citation type="journal article" date="2016" name="Mol. Biol. Evol.">
        <title>Comparative Genomics of Early-Diverging Mushroom-Forming Fungi Provides Insights into the Origins of Lignocellulose Decay Capabilities.</title>
        <authorList>
            <person name="Nagy L.G."/>
            <person name="Riley R."/>
            <person name="Tritt A."/>
            <person name="Adam C."/>
            <person name="Daum C."/>
            <person name="Floudas D."/>
            <person name="Sun H."/>
            <person name="Yadav J.S."/>
            <person name="Pangilinan J."/>
            <person name="Larsson K.H."/>
            <person name="Matsuura K."/>
            <person name="Barry K."/>
            <person name="Labutti K."/>
            <person name="Kuo R."/>
            <person name="Ohm R.A."/>
            <person name="Bhattacharya S.S."/>
            <person name="Shirouzu T."/>
            <person name="Yoshinaga Y."/>
            <person name="Martin F.M."/>
            <person name="Grigoriev I.V."/>
            <person name="Hibbett D.S."/>
        </authorList>
    </citation>
    <scope>NUCLEOTIDE SEQUENCE [LARGE SCALE GENOMIC DNA]</scope>
    <source>
        <strain evidence="4 5">TUFC12733</strain>
    </source>
</reference>
<feature type="chain" id="PRO_5007890348" description="Transmembrane protein" evidence="3">
    <location>
        <begin position="24"/>
        <end position="382"/>
    </location>
</feature>
<sequence length="382" mass="38609">MLFSLSLAGALSLLLTAPTPARAQASGGSNVTCTYAFWEFNTIGESPCFVWGQLQSQCLTGGLTVTPLLNASYQYSPPSLSGQVNDCNCNVVSYNLMAACSWCQPNIFTNNWVTENQWKQGCTDYDSSGISGVSLAGIDIPAWAYVPDNGSSWDPDTAEAAYNATSSNGGASSPATTQAPATASAGGGGGIPTSGGGFGFSVTISPAASTTAGGGQNGGDTNGSSTSPNKTNIGAIVGGVVGGVAVIIIIALIIFFVMRRNRRSSAAAAAAAASAGTGAAGPGQWQPYGNEAKPPVPYSPENIPYAPVPTSPFPPGTTPQPYPYQPSTGYTGAPSTTAYDGSAPPTSYAGSPPPQQQGFYGQPQFGEAYGQPAGRYTGLPEA</sequence>
<name>A0A167MH60_CALVF</name>
<feature type="compositionally biased region" description="Low complexity" evidence="1">
    <location>
        <begin position="170"/>
        <end position="184"/>
    </location>
</feature>
<dbReference type="Gene3D" id="1.20.5.510">
    <property type="entry name" value="Single helix bin"/>
    <property type="match status" value="1"/>
</dbReference>
<feature type="compositionally biased region" description="Low complexity" evidence="1">
    <location>
        <begin position="356"/>
        <end position="366"/>
    </location>
</feature>
<evidence type="ECO:0000313" key="5">
    <source>
        <dbReference type="Proteomes" id="UP000076738"/>
    </source>
</evidence>
<dbReference type="STRING" id="1330018.A0A167MH60"/>
<gene>
    <name evidence="4" type="ORF">CALVIDRAFT_563773</name>
</gene>
<keyword evidence="3" id="KW-0732">Signal</keyword>
<dbReference type="Proteomes" id="UP000076738">
    <property type="component" value="Unassembled WGS sequence"/>
</dbReference>
<feature type="transmembrane region" description="Helical" evidence="2">
    <location>
        <begin position="233"/>
        <end position="257"/>
    </location>
</feature>
<feature type="compositionally biased region" description="Polar residues" evidence="1">
    <location>
        <begin position="333"/>
        <end position="349"/>
    </location>
</feature>
<evidence type="ECO:0000256" key="2">
    <source>
        <dbReference type="SAM" id="Phobius"/>
    </source>
</evidence>
<keyword evidence="2" id="KW-0472">Membrane</keyword>
<feature type="compositionally biased region" description="Gly residues" evidence="1">
    <location>
        <begin position="212"/>
        <end position="221"/>
    </location>
</feature>
<feature type="compositionally biased region" description="Pro residues" evidence="1">
    <location>
        <begin position="306"/>
        <end position="324"/>
    </location>
</feature>
<protein>
    <recommendedName>
        <fullName evidence="6">Transmembrane protein</fullName>
    </recommendedName>
</protein>
<keyword evidence="2" id="KW-0812">Transmembrane</keyword>
<dbReference type="EMBL" id="KV417283">
    <property type="protein sequence ID" value="KZO96704.1"/>
    <property type="molecule type" value="Genomic_DNA"/>
</dbReference>
<dbReference type="PANTHER" id="PTHR16861:SF4">
    <property type="entry name" value="SH3 DOMAIN PROTEIN (AFU_ORTHOLOGUE AFUA_1G13610)"/>
    <property type="match status" value="1"/>
</dbReference>
<organism evidence="4 5">
    <name type="scientific">Calocera viscosa (strain TUFC12733)</name>
    <dbReference type="NCBI Taxonomy" id="1330018"/>
    <lineage>
        <taxon>Eukaryota</taxon>
        <taxon>Fungi</taxon>
        <taxon>Dikarya</taxon>
        <taxon>Basidiomycota</taxon>
        <taxon>Agaricomycotina</taxon>
        <taxon>Dacrymycetes</taxon>
        <taxon>Dacrymycetales</taxon>
        <taxon>Dacrymycetaceae</taxon>
        <taxon>Calocera</taxon>
    </lineage>
</organism>